<sequence length="74" mass="8544">MSARWIAGGDDYRIRRINQTSLAVRESAFVKELQKQVMHLALLDERKKANSTLYGRRRTRHMNGAKGENRIICG</sequence>
<proteinExistence type="predicted"/>
<protein>
    <submittedName>
        <fullName evidence="1">Uncharacterized protein</fullName>
    </submittedName>
</protein>
<name>A0ABZ0EDC5_9BURK</name>
<keyword evidence="2" id="KW-1185">Reference proteome</keyword>
<dbReference type="EMBL" id="CP136511">
    <property type="protein sequence ID" value="WOD14237.1"/>
    <property type="molecule type" value="Genomic_DNA"/>
</dbReference>
<reference evidence="1 2" key="1">
    <citation type="submission" date="2023-10" db="EMBL/GenBank/DDBJ databases">
        <title>Surface-active antibiotics is a multifunctional adaptation for post-fire microbes.</title>
        <authorList>
            <person name="Liu M.D."/>
            <person name="Du Y."/>
            <person name="Koupaei S.K."/>
            <person name="Kim N.R."/>
            <person name="Zhang W."/>
            <person name="Traxler M.F."/>
        </authorList>
    </citation>
    <scope>NUCLEOTIDE SEQUENCE [LARGE SCALE GENOMIC DNA]</scope>
    <source>
        <strain evidence="1 2">F3</strain>
    </source>
</reference>
<evidence type="ECO:0000313" key="2">
    <source>
        <dbReference type="Proteomes" id="UP001302652"/>
    </source>
</evidence>
<dbReference type="Proteomes" id="UP001302652">
    <property type="component" value="Chromosome 3"/>
</dbReference>
<accession>A0ABZ0EDC5</accession>
<evidence type="ECO:0000313" key="1">
    <source>
        <dbReference type="EMBL" id="WOD14237.1"/>
    </source>
</evidence>
<gene>
    <name evidence="1" type="ORF">RW095_01625</name>
</gene>
<organism evidence="1 2">
    <name type="scientific">Paraburkholderia kirstenboschensis</name>
    <dbReference type="NCBI Taxonomy" id="1245436"/>
    <lineage>
        <taxon>Bacteria</taxon>
        <taxon>Pseudomonadati</taxon>
        <taxon>Pseudomonadota</taxon>
        <taxon>Betaproteobacteria</taxon>
        <taxon>Burkholderiales</taxon>
        <taxon>Burkholderiaceae</taxon>
        <taxon>Paraburkholderia</taxon>
    </lineage>
</organism>